<accession>A0A1V6N4B7</accession>
<gene>
    <name evidence="3" type="ORF">MBBAR_3c00780</name>
</gene>
<evidence type="ECO:0000259" key="2">
    <source>
        <dbReference type="PROSITE" id="PS51127"/>
    </source>
</evidence>
<dbReference type="AlphaFoldDB" id="A0A1V6N4B7"/>
<comment type="similarity">
    <text evidence="1">Belongs to the intimin/invasin family.</text>
</comment>
<dbReference type="Pfam" id="PF07705">
    <property type="entry name" value="CARDB"/>
    <property type="match status" value="1"/>
</dbReference>
<dbReference type="OrthoDB" id="78503at2157"/>
<comment type="caution">
    <text evidence="3">The sequence shown here is derived from an EMBL/GenBank/DDBJ whole genome shotgun (WGS) entry which is preliminary data.</text>
</comment>
<dbReference type="Proteomes" id="UP000191661">
    <property type="component" value="Unassembled WGS sequence"/>
</dbReference>
<protein>
    <recommendedName>
        <fullName evidence="2">Big-1 domain-containing protein</fullName>
    </recommendedName>
</protein>
<dbReference type="InterPro" id="IPR013783">
    <property type="entry name" value="Ig-like_fold"/>
</dbReference>
<dbReference type="SMART" id="SM00710">
    <property type="entry name" value="PbH1"/>
    <property type="match status" value="12"/>
</dbReference>
<dbReference type="PROSITE" id="PS51127">
    <property type="entry name" value="BIG1"/>
    <property type="match status" value="1"/>
</dbReference>
<dbReference type="Gene3D" id="2.60.40.10">
    <property type="entry name" value="Immunoglobulins"/>
    <property type="match status" value="2"/>
</dbReference>
<feature type="domain" description="Big-1" evidence="2">
    <location>
        <begin position="805"/>
        <end position="892"/>
    </location>
</feature>
<reference evidence="3 4" key="1">
    <citation type="submission" date="2014-12" db="EMBL/GenBank/DDBJ databases">
        <title>Genome sequence of Methanobrevibacter arboriphilicus DH1, DSM1125.</title>
        <authorList>
            <person name="Poehlein A."/>
            <person name="Thauer R.K."/>
            <person name="Seedorf H."/>
            <person name="Daniel R."/>
        </authorList>
    </citation>
    <scope>NUCLEOTIDE SEQUENCE [LARGE SCALE GENOMIC DNA]</scope>
    <source>
        <strain evidence="3 4">DH1</strain>
    </source>
</reference>
<dbReference type="InterPro" id="IPR006626">
    <property type="entry name" value="PbH1"/>
</dbReference>
<organism evidence="3 4">
    <name type="scientific">Methanobrevibacter arboriphilus JCM 13429 = DSM 1125</name>
    <dbReference type="NCBI Taxonomy" id="1300164"/>
    <lineage>
        <taxon>Archaea</taxon>
        <taxon>Methanobacteriati</taxon>
        <taxon>Methanobacteriota</taxon>
        <taxon>Methanomada group</taxon>
        <taxon>Methanobacteria</taxon>
        <taxon>Methanobacteriales</taxon>
        <taxon>Methanobacteriaceae</taxon>
        <taxon>Methanobrevibacter</taxon>
    </lineage>
</organism>
<dbReference type="InterPro" id="IPR011635">
    <property type="entry name" value="CARDB"/>
</dbReference>
<proteinExistence type="inferred from homology"/>
<name>A0A1V6N4B7_METAZ</name>
<sequence length="993" mass="108234">MISKKFTFFLAIFLIFIAMGTVSASDENGTSTSSSTSTNSSKEISINDDNYDIYFDSDGKIKDDSDFEDGDTLFINGTLTNKKLNFDKKVIIDGKKSGKIINSTIKISEDASGSIIKNLIFDNIDKMAINLDGDVSNINVINNIINIRGTSLMSASGNLYGIYSIGAGNFINISDNVINMVGEALRTYGMYIQPDISGGYSNPGMNPMNYIISNNIITGVVNGSGSGGGIWGIQADSIINLTIFKNQLDLKSENFVYGIVVSDLVPSTASVEHTVSNVNISDNIIKGYGKVLYLIELFQLGVYFDNPTMNEIYSIDPDNNGIFTIANNNIYGKGVSVYGIAAYGSRYMNILGNNITVYGGDYTSVSKGSDVIPTGNNPIILFSRSSATSCNNINITNNRLETNNGVIVWVNESYPPQNFTYANNLQTFFIDDESYYNFFDNNGDFLANINVTNNDTLRLGNLNKKKFNIDRKLTIIPFNQTSVISFCQIILKDGSSGSLIKDLYMISDSCVLAIEESNDNILENNRILIMNVGDALYYSVTGISITGDSVRNKILNNNIEMIGNPNPLNPVYFYGISLGSYGYNTINNTISGNKININSGYYAGGISLTGAIGTIVSNNILSLYGKNFVYGIAISDMSAWDYTQKSNKNQIISNNINAKGGMIYLIQSYNSLYNTIKNNNITGDGDAVYGYAAAGALSDLVEGNIIIIKGIDSSKIVNGFDSIGFGHGGIFFTQGSSNITIINNKITSIYKKGGDYGIFINGSDIDSKNTIKNNIVTSDNAKKVGKAAIFTDKSSDLISGNTPKKTTLDILTKTIYKGKIATIKAILKDEDGNLVANTKIQLKINGKLYYATTNSKGVATFKISSLKVGKFRVTADYVGNTALLKSSNTKYQVVKGIPDLIIKKVKKQGNSYQITIKNQGSAKSTISKLKIFYKKNKYNLATAKGINPGKSITLKVKFLKKLANNKYTKIAQINYNKKALESNYNNNKKKFKV</sequence>
<dbReference type="InterPro" id="IPR008964">
    <property type="entry name" value="Invasin/intimin_cell_adhesion"/>
</dbReference>
<evidence type="ECO:0000313" key="4">
    <source>
        <dbReference type="Proteomes" id="UP000191661"/>
    </source>
</evidence>
<dbReference type="EMBL" id="JXMW01000003">
    <property type="protein sequence ID" value="OQD59423.1"/>
    <property type="molecule type" value="Genomic_DNA"/>
</dbReference>
<dbReference type="SUPFAM" id="SSF51126">
    <property type="entry name" value="Pectin lyase-like"/>
    <property type="match status" value="1"/>
</dbReference>
<dbReference type="RefSeq" id="WP_080459657.1">
    <property type="nucleotide sequence ID" value="NZ_JXMW01000003.1"/>
</dbReference>
<dbReference type="InterPro" id="IPR003344">
    <property type="entry name" value="Big_1_dom"/>
</dbReference>
<evidence type="ECO:0000256" key="1">
    <source>
        <dbReference type="ARBA" id="ARBA00010116"/>
    </source>
</evidence>
<dbReference type="SUPFAM" id="SSF49373">
    <property type="entry name" value="Invasin/intimin cell-adhesion fragments"/>
    <property type="match status" value="1"/>
</dbReference>
<keyword evidence="4" id="KW-1185">Reference proteome</keyword>
<dbReference type="InterPro" id="IPR011050">
    <property type="entry name" value="Pectin_lyase_fold/virulence"/>
</dbReference>
<evidence type="ECO:0000313" key="3">
    <source>
        <dbReference type="EMBL" id="OQD59423.1"/>
    </source>
</evidence>